<evidence type="ECO:0000259" key="3">
    <source>
        <dbReference type="PROSITE" id="PS51841"/>
    </source>
</evidence>
<evidence type="ECO:0000313" key="5">
    <source>
        <dbReference type="Proteomes" id="UP000034107"/>
    </source>
</evidence>
<feature type="compositionally biased region" description="Basic and acidic residues" evidence="1">
    <location>
        <begin position="271"/>
        <end position="282"/>
    </location>
</feature>
<feature type="domain" description="LTD" evidence="3">
    <location>
        <begin position="676"/>
        <end position="806"/>
    </location>
</feature>
<feature type="transmembrane region" description="Helical" evidence="2">
    <location>
        <begin position="6"/>
        <end position="26"/>
    </location>
</feature>
<feature type="region of interest" description="Disordered" evidence="1">
    <location>
        <begin position="626"/>
        <end position="685"/>
    </location>
</feature>
<accession>A0A0G1RMT5</accession>
<dbReference type="SUPFAM" id="SSF74853">
    <property type="entry name" value="Lamin A/C globular tail domain"/>
    <property type="match status" value="1"/>
</dbReference>
<dbReference type="Proteomes" id="UP000034107">
    <property type="component" value="Unassembled WGS sequence"/>
</dbReference>
<dbReference type="AlphaFoldDB" id="A0A0G1RMT5"/>
<dbReference type="Gene3D" id="2.60.40.1260">
    <property type="entry name" value="Lamin Tail domain"/>
    <property type="match status" value="1"/>
</dbReference>
<feature type="region of interest" description="Disordered" evidence="1">
    <location>
        <begin position="252"/>
        <end position="284"/>
    </location>
</feature>
<feature type="compositionally biased region" description="Polar residues" evidence="1">
    <location>
        <begin position="445"/>
        <end position="460"/>
    </location>
</feature>
<dbReference type="PROSITE" id="PS51841">
    <property type="entry name" value="LTD"/>
    <property type="match status" value="2"/>
</dbReference>
<dbReference type="EMBL" id="LCLS01000005">
    <property type="protein sequence ID" value="KKU22230.1"/>
    <property type="molecule type" value="Genomic_DNA"/>
</dbReference>
<gene>
    <name evidence="4" type="ORF">UX31_C0005G0040</name>
</gene>
<evidence type="ECO:0000313" key="4">
    <source>
        <dbReference type="EMBL" id="KKU22230.1"/>
    </source>
</evidence>
<proteinExistence type="predicted"/>
<feature type="domain" description="LTD" evidence="3">
    <location>
        <begin position="104"/>
        <end position="306"/>
    </location>
</feature>
<keyword evidence="2" id="KW-0472">Membrane</keyword>
<dbReference type="InterPro" id="IPR036415">
    <property type="entry name" value="Lamin_tail_dom_sf"/>
</dbReference>
<comment type="caution">
    <text evidence="4">The sequence shown here is derived from an EMBL/GenBank/DDBJ whole genome shotgun (WGS) entry which is preliminary data.</text>
</comment>
<feature type="region of interest" description="Disordered" evidence="1">
    <location>
        <begin position="406"/>
        <end position="485"/>
    </location>
</feature>
<feature type="compositionally biased region" description="Acidic residues" evidence="1">
    <location>
        <begin position="473"/>
        <end position="484"/>
    </location>
</feature>
<dbReference type="PATRIC" id="fig|1618732.3.peg.255"/>
<feature type="compositionally biased region" description="Acidic residues" evidence="1">
    <location>
        <begin position="647"/>
        <end position="685"/>
    </location>
</feature>
<reference evidence="4 5" key="1">
    <citation type="journal article" date="2015" name="Nature">
        <title>rRNA introns, odd ribosomes, and small enigmatic genomes across a large radiation of phyla.</title>
        <authorList>
            <person name="Brown C.T."/>
            <person name="Hug L.A."/>
            <person name="Thomas B.C."/>
            <person name="Sharon I."/>
            <person name="Castelle C.J."/>
            <person name="Singh A."/>
            <person name="Wilkins M.J."/>
            <person name="Williams K.H."/>
            <person name="Banfield J.F."/>
        </authorList>
    </citation>
    <scope>NUCLEOTIDE SEQUENCE [LARGE SCALE GENOMIC DNA]</scope>
</reference>
<keyword evidence="2" id="KW-1133">Transmembrane helix</keyword>
<protein>
    <submittedName>
        <fullName evidence="4">Phospholipase D/competence protein ComEA helix-hairpin-helix domain protein</fullName>
    </submittedName>
</protein>
<name>A0A0G1RMT5_9BACT</name>
<organism evidence="4 5">
    <name type="scientific">Candidatus Nomurabacteria bacterium GW2011_GWA1_46_11</name>
    <dbReference type="NCBI Taxonomy" id="1618732"/>
    <lineage>
        <taxon>Bacteria</taxon>
        <taxon>Candidatus Nomuraibacteriota</taxon>
    </lineage>
</organism>
<dbReference type="InterPro" id="IPR001322">
    <property type="entry name" value="Lamin_tail_dom"/>
</dbReference>
<evidence type="ECO:0000256" key="1">
    <source>
        <dbReference type="SAM" id="MobiDB-lite"/>
    </source>
</evidence>
<feature type="compositionally biased region" description="Basic and acidic residues" evidence="1">
    <location>
        <begin position="419"/>
        <end position="428"/>
    </location>
</feature>
<keyword evidence="2" id="KW-0812">Transmembrane</keyword>
<evidence type="ECO:0000256" key="2">
    <source>
        <dbReference type="SAM" id="Phobius"/>
    </source>
</evidence>
<dbReference type="Pfam" id="PF00932">
    <property type="entry name" value="LTD"/>
    <property type="match status" value="1"/>
</dbReference>
<sequence>MPGKGYWIYTFWLTSIIIVGIGGFFVGGAETPPKFLASTEEALSNMFGNSSEDFVEVLDVKDYPQEAKQENIRTIDAVEEGEVVLVDQPITRAKECNLDSDIDPKVGAIIINEVAWMGGLESQDLNYSDEWIELRNTSSGSVDISGWQIKDANGDIEIVFPDGTTIPPGGFFVLERSDDNSVPGIIADLIYSGTIANEDESLKFLNSNCELVDKVNADPSWPSGDSTNRRTMERSDDLGWHTFSEAVEEGVLGTPKAPNSKEVSEEDPEVKEENASEGDFSRCVDTNASPTKEILINEVAWAGRADNTSEEWIELYNPGGDKSLDGWQLLDGDQSIAIIFTEEDKMDDYYLLRRILASENPDGNWEIGGVSADKTYTGVIQNSDEKLQLFNKNCVLVDEVENVGTNWRNIGGSASPEYRTAERTDSNEWHTYSGAGSSGIMGTPRKQNSAPQEKTEQTNFSSGGGSGGQSSEPGEEACSQDDLNEPTRTVLINEVAWGGNASSTSDEWIELSTDIDRGLRLSGWQLLDKDKEIEIFLSGRIEDYLLLKRILVSESQDGVYMVGTIPADITFTGTINNSEETLRLFDASCNLVDEVVDVGVNWENIGGSASPDYRSAERVDVNSWGTYEGEDNVMGTPREKNSVVVESGEEDSGNEEESPPNDDGGESGDGGGGEEEPVPEEPEATIELDITSVIYDAEGADEGRERIVIQNNSTSTADISGFSVQYLKTGAEYTSISKKNFEMGHQIDGGGEFVVGANCTGVVPCEGVNMSWSQALGNDSGTVYLVSNQENIESADDPDIVDFLSY</sequence>